<organism evidence="1 2">
    <name type="scientific">Neisseria brasiliensis</name>
    <dbReference type="NCBI Taxonomy" id="2666100"/>
    <lineage>
        <taxon>Bacteria</taxon>
        <taxon>Pseudomonadati</taxon>
        <taxon>Pseudomonadota</taxon>
        <taxon>Betaproteobacteria</taxon>
        <taxon>Neisseriales</taxon>
        <taxon>Neisseriaceae</taxon>
        <taxon>Neisseria</taxon>
    </lineage>
</organism>
<dbReference type="RefSeq" id="WP_154143261.1">
    <property type="nucleotide sequence ID" value="NZ_WJXO01000001.1"/>
</dbReference>
<dbReference type="AlphaFoldDB" id="A0A7X2KYC6"/>
<protein>
    <submittedName>
        <fullName evidence="1">Uncharacterized protein</fullName>
    </submittedName>
</protein>
<dbReference type="Proteomes" id="UP000486297">
    <property type="component" value="Unassembled WGS sequence"/>
</dbReference>
<keyword evidence="2" id="KW-1185">Reference proteome</keyword>
<proteinExistence type="predicted"/>
<comment type="caution">
    <text evidence="1">The sequence shown here is derived from an EMBL/GenBank/DDBJ whole genome shotgun (WGS) entry which is preliminary data.</text>
</comment>
<reference evidence="1" key="1">
    <citation type="journal article" name="Emerg. Infect. Dis.">
        <title>Two cases of a newly characterized neisseria species.</title>
        <authorList>
            <person name="Mustapha M."/>
            <person name="Lemos A.P.S."/>
            <person name="Harrison L.H."/>
            <person name="Vantyne D."/>
            <person name="Sacchi C.T."/>
        </authorList>
    </citation>
    <scope>NUCLEOTIDE SEQUENCE</scope>
    <source>
        <strain evidence="1">N.95.16</strain>
    </source>
</reference>
<gene>
    <name evidence="1" type="ORF">GJU80_08785</name>
</gene>
<evidence type="ECO:0000313" key="1">
    <source>
        <dbReference type="EMBL" id="MRN38566.1"/>
    </source>
</evidence>
<dbReference type="EMBL" id="WJXO01000001">
    <property type="protein sequence ID" value="MRN38566.1"/>
    <property type="molecule type" value="Genomic_DNA"/>
</dbReference>
<evidence type="ECO:0000313" key="2">
    <source>
        <dbReference type="Proteomes" id="UP000486297"/>
    </source>
</evidence>
<accession>A0A7X2KYC6</accession>
<sequence>MGQKKFLYEILKLLERGKIQEASDEIHYRLMERGFYTQPVKINQQPKDSDVGGEHG</sequence>
<name>A0A7X2KYC6_9NEIS</name>